<comment type="caution">
    <text evidence="1">The sequence shown here is derived from an EMBL/GenBank/DDBJ whole genome shotgun (WGS) entry which is preliminary data.</text>
</comment>
<evidence type="ECO:0000313" key="1">
    <source>
        <dbReference type="EMBL" id="KAA5536819.1"/>
    </source>
</evidence>
<reference evidence="1 2" key="1">
    <citation type="submission" date="2019-09" db="EMBL/GenBank/DDBJ databases">
        <title>Genome sequence and assembly of Taibaiella sp.</title>
        <authorList>
            <person name="Chhetri G."/>
        </authorList>
    </citation>
    <scope>NUCLEOTIDE SEQUENCE [LARGE SCALE GENOMIC DNA]</scope>
    <source>
        <strain evidence="1 2">KVB11</strain>
    </source>
</reference>
<evidence type="ECO:0000313" key="2">
    <source>
        <dbReference type="Proteomes" id="UP000323632"/>
    </source>
</evidence>
<gene>
    <name evidence="1" type="ORF">F0919_03880</name>
</gene>
<organism evidence="1 2">
    <name type="scientific">Taibaiella lutea</name>
    <dbReference type="NCBI Taxonomy" id="2608001"/>
    <lineage>
        <taxon>Bacteria</taxon>
        <taxon>Pseudomonadati</taxon>
        <taxon>Bacteroidota</taxon>
        <taxon>Chitinophagia</taxon>
        <taxon>Chitinophagales</taxon>
        <taxon>Chitinophagaceae</taxon>
        <taxon>Taibaiella</taxon>
    </lineage>
</organism>
<sequence>MITGYLIVRKVDAVEVHENNFLKPYNNTIYYHGIDRLMWGDIDNYLFKGGTLDNNALNEYKSIVDSGNDGSFLNLANTLNSAEVLLNHNNAVALNNEIIAIESSFLNVIKPKIQETPPIYWMGYDLVLLGGWSLIRHGIFENNMLSLLNNTKLNRYGLFDNPDSISGFLDEYNLLSDNNKVDKIIDSLILDTIKVGKPIIDANL</sequence>
<accession>A0A5M6CUF2</accession>
<dbReference type="Proteomes" id="UP000323632">
    <property type="component" value="Unassembled WGS sequence"/>
</dbReference>
<name>A0A5M6CUF2_9BACT</name>
<protein>
    <submittedName>
        <fullName evidence="1">Uncharacterized protein</fullName>
    </submittedName>
</protein>
<keyword evidence="2" id="KW-1185">Reference proteome</keyword>
<dbReference type="AlphaFoldDB" id="A0A5M6CUF2"/>
<dbReference type="EMBL" id="VWSH01000001">
    <property type="protein sequence ID" value="KAA5536819.1"/>
    <property type="molecule type" value="Genomic_DNA"/>
</dbReference>
<proteinExistence type="predicted"/>
<dbReference type="RefSeq" id="WP_150031396.1">
    <property type="nucleotide sequence ID" value="NZ_VWSH01000001.1"/>
</dbReference>